<dbReference type="InterPro" id="IPR007421">
    <property type="entry name" value="Schlafen_AlbA_2_dom"/>
</dbReference>
<dbReference type="AlphaFoldDB" id="A0A0E3VVT9"/>
<feature type="domain" description="Schlafen AlbA-2" evidence="1">
    <location>
        <begin position="26"/>
        <end position="152"/>
    </location>
</feature>
<sequence>MAEDTTFLVLKAYADIQRLIDGGVEEGLYLDYKASPALARDSKSVDELCKDVSAFANSAGGQLVYGVAEDKKTRKPTDADPGITDEKITREWIEQVINSKIHPRLSGVRIVQFVTPKGGSVFVVTIPQTQTGPHQAPDKRYYKRFELQSVAMEDYEIRDVLNRGVAPDLYVKCSFPNGFEHRLEFKPHMEISENIPITMWVGNRSQTPAEYARILLGIDSELVPSAPVHTFKQRRETTFEGQSCHVFTANWSVLDQRFPIFKEADFQLSEQVMIAVKSDHLHGRSFIIFVGIQAPGFSSFDRYHVRCENAVLRMYGPLPKE</sequence>
<proteinExistence type="predicted"/>
<organism evidence="2 3">
    <name type="scientific">Bradyrhizobium diazoefficiens</name>
    <dbReference type="NCBI Taxonomy" id="1355477"/>
    <lineage>
        <taxon>Bacteria</taxon>
        <taxon>Pseudomonadati</taxon>
        <taxon>Pseudomonadota</taxon>
        <taxon>Alphaproteobacteria</taxon>
        <taxon>Hyphomicrobiales</taxon>
        <taxon>Nitrobacteraceae</taxon>
        <taxon>Bradyrhizobium</taxon>
    </lineage>
</organism>
<dbReference type="Proteomes" id="UP000063308">
    <property type="component" value="Chromosome"/>
</dbReference>
<evidence type="ECO:0000313" key="3">
    <source>
        <dbReference type="Proteomes" id="UP000063308"/>
    </source>
</evidence>
<dbReference type="RefSeq" id="WP_049832565.1">
    <property type="nucleotide sequence ID" value="NZ_AXAX01000023.1"/>
</dbReference>
<name>A0A0E3VVT9_9BRAD</name>
<dbReference type="Pfam" id="PF04326">
    <property type="entry name" value="SLFN_AlbA_2"/>
    <property type="match status" value="1"/>
</dbReference>
<dbReference type="InterPro" id="IPR038461">
    <property type="entry name" value="Schlafen_AlbA_2_dom_sf"/>
</dbReference>
<dbReference type="Gene3D" id="3.30.950.30">
    <property type="entry name" value="Schlafen, AAA domain"/>
    <property type="match status" value="1"/>
</dbReference>
<reference evidence="2 3" key="1">
    <citation type="submission" date="2014-11" db="EMBL/GenBank/DDBJ databases">
        <title>Symbiosis island explosion on the genome of extra-slow-growing strains of soybean bradyrhizobia with massive insertion sequences.</title>
        <authorList>
            <person name="Iida T."/>
            <person name="Minamisawa K."/>
        </authorList>
    </citation>
    <scope>NUCLEOTIDE SEQUENCE [LARGE SCALE GENOMIC DNA]</scope>
    <source>
        <strain evidence="2 3">NK6</strain>
    </source>
</reference>
<dbReference type="PANTHER" id="PTHR30595">
    <property type="entry name" value="GLPR-RELATED TRANSCRIPTIONAL REPRESSOR"/>
    <property type="match status" value="1"/>
</dbReference>
<accession>A0A0E3VVT9</accession>
<dbReference type="PANTHER" id="PTHR30595:SF6">
    <property type="entry name" value="SCHLAFEN ALBA-2 DOMAIN-CONTAINING PROTEIN"/>
    <property type="match status" value="1"/>
</dbReference>
<evidence type="ECO:0000259" key="1">
    <source>
        <dbReference type="Pfam" id="PF04326"/>
    </source>
</evidence>
<gene>
    <name evidence="2" type="ORF">NK6_6589</name>
</gene>
<protein>
    <recommendedName>
        <fullName evidence="1">Schlafen AlbA-2 domain-containing protein</fullName>
    </recommendedName>
</protein>
<evidence type="ECO:0000313" key="2">
    <source>
        <dbReference type="EMBL" id="BAR59740.1"/>
    </source>
</evidence>
<dbReference type="EMBL" id="AP014685">
    <property type="protein sequence ID" value="BAR59740.1"/>
    <property type="molecule type" value="Genomic_DNA"/>
</dbReference>